<keyword evidence="1" id="KW-0175">Coiled coil</keyword>
<protein>
    <recommendedName>
        <fullName evidence="2">Peptidase C14 caspase domain-containing protein</fullName>
    </recommendedName>
</protein>
<keyword evidence="4" id="KW-1185">Reference proteome</keyword>
<feature type="coiled-coil region" evidence="1">
    <location>
        <begin position="440"/>
        <end position="467"/>
    </location>
</feature>
<dbReference type="InterPro" id="IPR029030">
    <property type="entry name" value="Caspase-like_dom_sf"/>
</dbReference>
<dbReference type="NCBIfam" id="NF047832">
    <property type="entry name" value="caspase_w_EACC1"/>
    <property type="match status" value="1"/>
</dbReference>
<dbReference type="Proteomes" id="UP000006054">
    <property type="component" value="Chromosome"/>
</dbReference>
<dbReference type="InterPro" id="IPR011600">
    <property type="entry name" value="Pept_C14_caspase"/>
</dbReference>
<dbReference type="Gene3D" id="3.40.50.1460">
    <property type="match status" value="1"/>
</dbReference>
<feature type="domain" description="Peptidase C14 caspase" evidence="2">
    <location>
        <begin position="11"/>
        <end position="207"/>
    </location>
</feature>
<reference evidence="4" key="1">
    <citation type="submission" date="2012-06" db="EMBL/GenBank/DDBJ databases">
        <title>The complete genome of Flexibacter litoralis DSM 6794.</title>
        <authorList>
            <person name="Lucas S."/>
            <person name="Copeland A."/>
            <person name="Lapidus A."/>
            <person name="Glavina del Rio T."/>
            <person name="Dalin E."/>
            <person name="Tice H."/>
            <person name="Bruce D."/>
            <person name="Goodwin L."/>
            <person name="Pitluck S."/>
            <person name="Peters L."/>
            <person name="Ovchinnikova G."/>
            <person name="Lu M."/>
            <person name="Kyrpides N."/>
            <person name="Mavromatis K."/>
            <person name="Ivanova N."/>
            <person name="Brettin T."/>
            <person name="Detter J.C."/>
            <person name="Han C."/>
            <person name="Larimer F."/>
            <person name="Land M."/>
            <person name="Hauser L."/>
            <person name="Markowitz V."/>
            <person name="Cheng J.-F."/>
            <person name="Hugenholtz P."/>
            <person name="Woyke T."/>
            <person name="Wu D."/>
            <person name="Spring S."/>
            <person name="Lang E."/>
            <person name="Kopitz M."/>
            <person name="Brambilla E."/>
            <person name="Klenk H.-P."/>
            <person name="Eisen J.A."/>
        </authorList>
    </citation>
    <scope>NUCLEOTIDE SEQUENCE [LARGE SCALE GENOMIC DNA]</scope>
    <source>
        <strain evidence="4">ATCC 23117 / DSM 6794 / NBRC 15988 / NCIMB 1366 / Sio-4</strain>
    </source>
</reference>
<dbReference type="RefSeq" id="WP_014796469.1">
    <property type="nucleotide sequence ID" value="NC_018018.1"/>
</dbReference>
<dbReference type="GO" id="GO:0004197">
    <property type="term" value="F:cysteine-type endopeptidase activity"/>
    <property type="evidence" value="ECO:0007669"/>
    <property type="project" value="InterPro"/>
</dbReference>
<evidence type="ECO:0000256" key="1">
    <source>
        <dbReference type="SAM" id="Coils"/>
    </source>
</evidence>
<dbReference type="GO" id="GO:0006508">
    <property type="term" value="P:proteolysis"/>
    <property type="evidence" value="ECO:0007669"/>
    <property type="project" value="InterPro"/>
</dbReference>
<dbReference type="SUPFAM" id="SSF52129">
    <property type="entry name" value="Caspase-like"/>
    <property type="match status" value="1"/>
</dbReference>
<proteinExistence type="predicted"/>
<dbReference type="OrthoDB" id="976443at2"/>
<sequence>MRLIDAAKTQAVLIGISSYPADESLHDLAAAKTNVDKLEKVLASPTVGINKENITTLHNAAQPQEILRVIKTAAQNAQKSLVIYYSGHGILDDDFNLYLSTSESKVEDIFFTGVSIDAINRVIQKERLLVVLVLDACFSEKAFEQFRKTNFYVLASSKKNTPSKYPPAEEYSVFTNEFITILEKGINIRKTELALRDIYLQLEKNLTSEGFPQPRQVNTNLVQELIFAKNNSNIVVHSTQLNRNIILPVFYAVAKYRNLQIGTVVEDDGLEIENPFADDELSSYFEEEEGDTDYSENLQLTQRANQIVRYFPLFIAEELKRLFAPSPSEQERNLGRINQILRTYFATMRYITYLLLAELWDEKFKNQTSISRAFSSLFKEIDNPTPSIYLPLIEEILELFLQNNRTPYISELSQWKRELQEEKFKTAYYSLESLYQNWRTQAATWNEEKIEENCQEAENNLTLILEQLAFLTTYELISIRSIRVIKLKNSEANFVHSLNHLFADTNQSGQIKKEPLSFYTDSHSVCITKQTNLQEKILNLSPLFFDKNTYTNNIPSIYFYERKDSVTGGYLYRPTFSRDVAAEPLASTSGDIRLLELFEAFKKSLS</sequence>
<evidence type="ECO:0000259" key="2">
    <source>
        <dbReference type="Pfam" id="PF00656"/>
    </source>
</evidence>
<evidence type="ECO:0000313" key="3">
    <source>
        <dbReference type="EMBL" id="AFM03009.1"/>
    </source>
</evidence>
<dbReference type="STRING" id="880071.Fleli_0542"/>
<gene>
    <name evidence="3" type="ordered locus">Fleli_0542</name>
</gene>
<organism evidence="3 4">
    <name type="scientific">Bernardetia litoralis (strain ATCC 23117 / DSM 6794 / NBRC 15988 / NCIMB 1366 / Fx l1 / Sio-4)</name>
    <name type="common">Flexibacter litoralis</name>
    <dbReference type="NCBI Taxonomy" id="880071"/>
    <lineage>
        <taxon>Bacteria</taxon>
        <taxon>Pseudomonadati</taxon>
        <taxon>Bacteroidota</taxon>
        <taxon>Cytophagia</taxon>
        <taxon>Cytophagales</taxon>
        <taxon>Bernardetiaceae</taxon>
        <taxon>Bernardetia</taxon>
    </lineage>
</organism>
<dbReference type="KEGG" id="fli:Fleli_0542"/>
<name>I4AGC4_BERLS</name>
<dbReference type="Pfam" id="PF00656">
    <property type="entry name" value="Peptidase_C14"/>
    <property type="match status" value="1"/>
</dbReference>
<dbReference type="HOGENOM" id="CLU_450373_0_0_10"/>
<dbReference type="EMBL" id="CP003345">
    <property type="protein sequence ID" value="AFM03009.1"/>
    <property type="molecule type" value="Genomic_DNA"/>
</dbReference>
<dbReference type="eggNOG" id="COG4249">
    <property type="taxonomic scope" value="Bacteria"/>
</dbReference>
<accession>I4AGC4</accession>
<dbReference type="AlphaFoldDB" id="I4AGC4"/>
<evidence type="ECO:0000313" key="4">
    <source>
        <dbReference type="Proteomes" id="UP000006054"/>
    </source>
</evidence>